<organism evidence="1 2">
    <name type="scientific">Candidatus Aeolococcus gillhamiae</name>
    <dbReference type="NCBI Taxonomy" id="3127015"/>
    <lineage>
        <taxon>Bacteria</taxon>
        <taxon>Bacillati</taxon>
        <taxon>Candidatus Dormiibacterota</taxon>
        <taxon>Candidatus Dormibacteria</taxon>
        <taxon>Candidatus Aeolococcales</taxon>
        <taxon>Candidatus Aeolococcaceae</taxon>
        <taxon>Candidatus Aeolococcus</taxon>
    </lineage>
</organism>
<proteinExistence type="predicted"/>
<name>A0A934JTG2_9BACT</name>
<dbReference type="Proteomes" id="UP000606991">
    <property type="component" value="Unassembled WGS sequence"/>
</dbReference>
<dbReference type="AlphaFoldDB" id="A0A934JTG2"/>
<evidence type="ECO:0000313" key="1">
    <source>
        <dbReference type="EMBL" id="MBJ7593604.1"/>
    </source>
</evidence>
<protein>
    <submittedName>
        <fullName evidence="1">Uncharacterized protein</fullName>
    </submittedName>
</protein>
<reference evidence="1 2" key="1">
    <citation type="submission" date="2020-10" db="EMBL/GenBank/DDBJ databases">
        <title>Ca. Dormibacterota MAGs.</title>
        <authorList>
            <person name="Montgomery K."/>
        </authorList>
    </citation>
    <scope>NUCLEOTIDE SEQUENCE [LARGE SCALE GENOMIC DNA]</scope>
    <source>
        <strain evidence="1">SC8812_S17_18</strain>
    </source>
</reference>
<gene>
    <name evidence="1" type="ORF">JF886_01880</name>
</gene>
<evidence type="ECO:0000313" key="2">
    <source>
        <dbReference type="Proteomes" id="UP000606991"/>
    </source>
</evidence>
<accession>A0A934JTG2</accession>
<dbReference type="EMBL" id="JAEKNS010000027">
    <property type="protein sequence ID" value="MBJ7593604.1"/>
    <property type="molecule type" value="Genomic_DNA"/>
</dbReference>
<sequence length="176" mass="18948">MIAGLDSSFAVPMAAQADAARAAGVGLWSGYLTSKSNVGIAHPWRQFDFDSARRCGGTPIAYCSGNDDPVACKALAANWSVHLCLDVERGIRGNGWWVQGWLDAAGAGLYGSAPVFIGRRAAFYIFAAYPGNDPRATWPGNEPRPSRPCGWQWQGTHAEFGASVDRGWYDDFFGPD</sequence>
<comment type="caution">
    <text evidence="1">The sequence shown here is derived from an EMBL/GenBank/DDBJ whole genome shotgun (WGS) entry which is preliminary data.</text>
</comment>